<proteinExistence type="predicted"/>
<dbReference type="AlphaFoldDB" id="I0IJF8"/>
<dbReference type="KEGG" id="phm:PSMK_p00340"/>
<feature type="region of interest" description="Disordered" evidence="1">
    <location>
        <begin position="135"/>
        <end position="161"/>
    </location>
</feature>
<dbReference type="HOGENOM" id="CLU_1642162_0_0_0"/>
<name>I0IJF8_PHYMF</name>
<feature type="signal peptide" evidence="2">
    <location>
        <begin position="1"/>
        <end position="21"/>
    </location>
</feature>
<keyword evidence="2" id="KW-0732">Signal</keyword>
<sequence length="161" mass="16446">MHRSSCAALAALLAAAPFATAAGDHEGGHAGGEGEMTTLTGELIDTACFVASDGGAKGEGHAECASTCLATGIPAGILPEGGDTGDLLFLLTNPVPLAEYAAQTIKVEGVAHEGMQSFDVKHLYVQQEDGGFKEVTLDDNHHNMTGGDTKEEDHGHGAHSH</sequence>
<gene>
    <name evidence="3" type="ordered locus">PSMK_p00340</name>
</gene>
<accession>I0IJF8</accession>
<geneLocation type="plasmid" evidence="3 4">
    <name>pPSMK1</name>
</geneLocation>
<reference evidence="3" key="1">
    <citation type="submission" date="2012-02" db="EMBL/GenBank/DDBJ databases">
        <title>Complete genome sequence of Phycisphaera mikurensis NBRC 102666.</title>
        <authorList>
            <person name="Ankai A."/>
            <person name="Hosoyama A."/>
            <person name="Terui Y."/>
            <person name="Sekine M."/>
            <person name="Fukai R."/>
            <person name="Kato Y."/>
            <person name="Nakamura S."/>
            <person name="Yamada-Narita S."/>
            <person name="Kawakoshi A."/>
            <person name="Fukunaga Y."/>
            <person name="Yamazaki S."/>
            <person name="Fujita N."/>
        </authorList>
    </citation>
    <scope>NUCLEOTIDE SEQUENCE [LARGE SCALE GENOMIC DNA]</scope>
    <source>
        <strain evidence="3">NBRC 102666</strain>
        <plasmid evidence="3">pPSMK1</plasmid>
    </source>
</reference>
<keyword evidence="3" id="KW-0614">Plasmid</keyword>
<evidence type="ECO:0000313" key="3">
    <source>
        <dbReference type="EMBL" id="BAM05396.1"/>
    </source>
</evidence>
<keyword evidence="4" id="KW-1185">Reference proteome</keyword>
<evidence type="ECO:0000313" key="4">
    <source>
        <dbReference type="Proteomes" id="UP000007881"/>
    </source>
</evidence>
<dbReference type="EMBL" id="AP012339">
    <property type="protein sequence ID" value="BAM05396.1"/>
    <property type="molecule type" value="Genomic_DNA"/>
</dbReference>
<evidence type="ECO:0000256" key="2">
    <source>
        <dbReference type="SAM" id="SignalP"/>
    </source>
</evidence>
<dbReference type="OrthoDB" id="1442313at2"/>
<protein>
    <submittedName>
        <fullName evidence="3">Uncharacterized protein</fullName>
    </submittedName>
</protein>
<dbReference type="Proteomes" id="UP000007881">
    <property type="component" value="Plasmid pPSMK1"/>
</dbReference>
<evidence type="ECO:0000256" key="1">
    <source>
        <dbReference type="SAM" id="MobiDB-lite"/>
    </source>
</evidence>
<feature type="chain" id="PRO_5003629745" evidence="2">
    <location>
        <begin position="22"/>
        <end position="161"/>
    </location>
</feature>
<dbReference type="RefSeq" id="WP_014438599.1">
    <property type="nucleotide sequence ID" value="NC_017081.1"/>
</dbReference>
<organism evidence="3 4">
    <name type="scientific">Phycisphaera mikurensis (strain NBRC 102666 / KCTC 22515 / FYK2301M01)</name>
    <dbReference type="NCBI Taxonomy" id="1142394"/>
    <lineage>
        <taxon>Bacteria</taxon>
        <taxon>Pseudomonadati</taxon>
        <taxon>Planctomycetota</taxon>
        <taxon>Phycisphaerae</taxon>
        <taxon>Phycisphaerales</taxon>
        <taxon>Phycisphaeraceae</taxon>
        <taxon>Phycisphaera</taxon>
    </lineage>
</organism>